<dbReference type="EMBL" id="KB306425">
    <property type="protein sequence ID" value="ELT99880.1"/>
    <property type="molecule type" value="Genomic_DNA"/>
</dbReference>
<keyword evidence="1" id="KW-0812">Transmembrane</keyword>
<feature type="signal peptide" evidence="2">
    <location>
        <begin position="1"/>
        <end position="21"/>
    </location>
</feature>
<keyword evidence="2" id="KW-0732">Signal</keyword>
<keyword evidence="5" id="KW-1185">Reference proteome</keyword>
<evidence type="ECO:0000256" key="2">
    <source>
        <dbReference type="SAM" id="SignalP"/>
    </source>
</evidence>
<evidence type="ECO:0000313" key="3">
    <source>
        <dbReference type="EMBL" id="ELT99880.1"/>
    </source>
</evidence>
<evidence type="ECO:0008006" key="6">
    <source>
        <dbReference type="Google" id="ProtNLM"/>
    </source>
</evidence>
<sequence>MGTNHVILLAFLACVISSVWATECYKCSDFEVEDSNPSIKKWINGKSSPACNWGLGSQTVSCASNEVCGLVKGSVEGTFLGEKDEIFRVRDILFMILLATGHFKMKTYVRDCIEAKPDGCISEMNDATNIINSVLKVAAVFGSLKIDANLCSCNFDLCNPDPCDDGDVNFFNIGWYNIVLYIQMGEWQFCSFSVQIMLLVVAGGGLFILILSCNVYCYCKKRNTTQGVVIMPGVVTSSTVLTRNTTQVDFGANDGGLVNPIYSIATNVTV</sequence>
<reference evidence="4" key="3">
    <citation type="submission" date="2015-06" db="UniProtKB">
        <authorList>
            <consortium name="EnsemblMetazoa"/>
        </authorList>
    </citation>
    <scope>IDENTIFICATION</scope>
</reference>
<dbReference type="HOGENOM" id="CLU_1143489_0_0_1"/>
<keyword evidence="1" id="KW-1133">Transmembrane helix</keyword>
<evidence type="ECO:0000313" key="4">
    <source>
        <dbReference type="EnsemblMetazoa" id="CapteP205169"/>
    </source>
</evidence>
<reference evidence="5" key="1">
    <citation type="submission" date="2012-12" db="EMBL/GenBank/DDBJ databases">
        <authorList>
            <person name="Hellsten U."/>
            <person name="Grimwood J."/>
            <person name="Chapman J.A."/>
            <person name="Shapiro H."/>
            <person name="Aerts A."/>
            <person name="Otillar R.P."/>
            <person name="Terry A.Y."/>
            <person name="Boore J.L."/>
            <person name="Simakov O."/>
            <person name="Marletaz F."/>
            <person name="Cho S.-J."/>
            <person name="Edsinger-Gonzales E."/>
            <person name="Havlak P."/>
            <person name="Kuo D.-H."/>
            <person name="Larsson T."/>
            <person name="Lv J."/>
            <person name="Arendt D."/>
            <person name="Savage R."/>
            <person name="Osoegawa K."/>
            <person name="de Jong P."/>
            <person name="Lindberg D.R."/>
            <person name="Seaver E.C."/>
            <person name="Weisblat D.A."/>
            <person name="Putnam N.H."/>
            <person name="Grigoriev I.V."/>
            <person name="Rokhsar D.S."/>
        </authorList>
    </citation>
    <scope>NUCLEOTIDE SEQUENCE</scope>
    <source>
        <strain evidence="5">I ESC-2004</strain>
    </source>
</reference>
<reference evidence="3 5" key="2">
    <citation type="journal article" date="2013" name="Nature">
        <title>Insights into bilaterian evolution from three spiralian genomes.</title>
        <authorList>
            <person name="Simakov O."/>
            <person name="Marletaz F."/>
            <person name="Cho S.J."/>
            <person name="Edsinger-Gonzales E."/>
            <person name="Havlak P."/>
            <person name="Hellsten U."/>
            <person name="Kuo D.H."/>
            <person name="Larsson T."/>
            <person name="Lv J."/>
            <person name="Arendt D."/>
            <person name="Savage R."/>
            <person name="Osoegawa K."/>
            <person name="de Jong P."/>
            <person name="Grimwood J."/>
            <person name="Chapman J.A."/>
            <person name="Shapiro H."/>
            <person name="Aerts A."/>
            <person name="Otillar R.P."/>
            <person name="Terry A.Y."/>
            <person name="Boore J.L."/>
            <person name="Grigoriev I.V."/>
            <person name="Lindberg D.R."/>
            <person name="Seaver E.C."/>
            <person name="Weisblat D.A."/>
            <person name="Putnam N.H."/>
            <person name="Rokhsar D.S."/>
        </authorList>
    </citation>
    <scope>NUCLEOTIDE SEQUENCE</scope>
    <source>
        <strain evidence="3 5">I ESC-2004</strain>
    </source>
</reference>
<dbReference type="AlphaFoldDB" id="R7U9U3"/>
<name>R7U9U3_CAPTE</name>
<feature type="transmembrane region" description="Helical" evidence="1">
    <location>
        <begin position="196"/>
        <end position="217"/>
    </location>
</feature>
<dbReference type="EnsemblMetazoa" id="CapteT205169">
    <property type="protein sequence ID" value="CapteP205169"/>
    <property type="gene ID" value="CapteG205169"/>
</dbReference>
<accession>R7U9U3</accession>
<keyword evidence="1" id="KW-0472">Membrane</keyword>
<organism evidence="3">
    <name type="scientific">Capitella teleta</name>
    <name type="common">Polychaete worm</name>
    <dbReference type="NCBI Taxonomy" id="283909"/>
    <lineage>
        <taxon>Eukaryota</taxon>
        <taxon>Metazoa</taxon>
        <taxon>Spiralia</taxon>
        <taxon>Lophotrochozoa</taxon>
        <taxon>Annelida</taxon>
        <taxon>Polychaeta</taxon>
        <taxon>Sedentaria</taxon>
        <taxon>Scolecida</taxon>
        <taxon>Capitellidae</taxon>
        <taxon>Capitella</taxon>
    </lineage>
</organism>
<evidence type="ECO:0000256" key="1">
    <source>
        <dbReference type="SAM" id="Phobius"/>
    </source>
</evidence>
<protein>
    <recommendedName>
        <fullName evidence="6">Protein quiver</fullName>
    </recommendedName>
</protein>
<feature type="chain" id="PRO_5008787840" description="Protein quiver" evidence="2">
    <location>
        <begin position="22"/>
        <end position="270"/>
    </location>
</feature>
<gene>
    <name evidence="3" type="ORF">CAPTEDRAFT_205169</name>
</gene>
<dbReference type="EMBL" id="AMQN01009861">
    <property type="status" value="NOT_ANNOTATED_CDS"/>
    <property type="molecule type" value="Genomic_DNA"/>
</dbReference>
<dbReference type="Proteomes" id="UP000014760">
    <property type="component" value="Unassembled WGS sequence"/>
</dbReference>
<proteinExistence type="predicted"/>
<evidence type="ECO:0000313" key="5">
    <source>
        <dbReference type="Proteomes" id="UP000014760"/>
    </source>
</evidence>